<reference evidence="2" key="1">
    <citation type="journal article" date="2014" name="Front. Microbiol.">
        <title>High frequency of phylogenetically diverse reductive dehalogenase-homologous genes in deep subseafloor sedimentary metagenomes.</title>
        <authorList>
            <person name="Kawai M."/>
            <person name="Futagami T."/>
            <person name="Toyoda A."/>
            <person name="Takaki Y."/>
            <person name="Nishi S."/>
            <person name="Hori S."/>
            <person name="Arai W."/>
            <person name="Tsubouchi T."/>
            <person name="Morono Y."/>
            <person name="Uchiyama I."/>
            <person name="Ito T."/>
            <person name="Fujiyama A."/>
            <person name="Inagaki F."/>
            <person name="Takami H."/>
        </authorList>
    </citation>
    <scope>NUCLEOTIDE SEQUENCE</scope>
    <source>
        <strain evidence="2">Expedition CK06-06</strain>
    </source>
</reference>
<protein>
    <submittedName>
        <fullName evidence="2">Uncharacterized protein</fullName>
    </submittedName>
</protein>
<keyword evidence="1" id="KW-0812">Transmembrane</keyword>
<evidence type="ECO:0000313" key="2">
    <source>
        <dbReference type="EMBL" id="GAH25271.1"/>
    </source>
</evidence>
<comment type="caution">
    <text evidence="2">The sequence shown here is derived from an EMBL/GenBank/DDBJ whole genome shotgun (WGS) entry which is preliminary data.</text>
</comment>
<feature type="non-terminal residue" evidence="2">
    <location>
        <position position="1"/>
    </location>
</feature>
<feature type="non-terminal residue" evidence="2">
    <location>
        <position position="106"/>
    </location>
</feature>
<accession>X1DW56</accession>
<feature type="transmembrane region" description="Helical" evidence="1">
    <location>
        <begin position="21"/>
        <end position="43"/>
    </location>
</feature>
<sequence length="106" mass="12765">TLNNIIYKKIKREWKMKKITKVCVVLLIVISIVISAILLHPWINQQYVNEYLDEEYPHINIRSILTEWHPYGYHFIVEIRILNQWTKVGSGFVDIFYKVTDLKIDF</sequence>
<proteinExistence type="predicted"/>
<keyword evidence="1" id="KW-0472">Membrane</keyword>
<dbReference type="AlphaFoldDB" id="X1DW56"/>
<gene>
    <name evidence="2" type="ORF">S01H4_65409</name>
</gene>
<evidence type="ECO:0000256" key="1">
    <source>
        <dbReference type="SAM" id="Phobius"/>
    </source>
</evidence>
<organism evidence="2">
    <name type="scientific">marine sediment metagenome</name>
    <dbReference type="NCBI Taxonomy" id="412755"/>
    <lineage>
        <taxon>unclassified sequences</taxon>
        <taxon>metagenomes</taxon>
        <taxon>ecological metagenomes</taxon>
    </lineage>
</organism>
<dbReference type="EMBL" id="BART01040012">
    <property type="protein sequence ID" value="GAH25271.1"/>
    <property type="molecule type" value="Genomic_DNA"/>
</dbReference>
<keyword evidence="1" id="KW-1133">Transmembrane helix</keyword>
<name>X1DW56_9ZZZZ</name>